<proteinExistence type="predicted"/>
<dbReference type="EMBL" id="JAIWYP010000010">
    <property type="protein sequence ID" value="KAH3752727.1"/>
    <property type="molecule type" value="Genomic_DNA"/>
</dbReference>
<evidence type="ECO:0000313" key="1">
    <source>
        <dbReference type="EMBL" id="KAH3752727.1"/>
    </source>
</evidence>
<dbReference type="AlphaFoldDB" id="A0A9D4IAC7"/>
<evidence type="ECO:0000313" key="2">
    <source>
        <dbReference type="Proteomes" id="UP000828390"/>
    </source>
</evidence>
<comment type="caution">
    <text evidence="1">The sequence shown here is derived from an EMBL/GenBank/DDBJ whole genome shotgun (WGS) entry which is preliminary data.</text>
</comment>
<name>A0A9D4IAC7_DREPO</name>
<keyword evidence="2" id="KW-1185">Reference proteome</keyword>
<reference evidence="1" key="2">
    <citation type="submission" date="2020-11" db="EMBL/GenBank/DDBJ databases">
        <authorList>
            <person name="McCartney M.A."/>
            <person name="Auch B."/>
            <person name="Kono T."/>
            <person name="Mallez S."/>
            <person name="Becker A."/>
            <person name="Gohl D.M."/>
            <person name="Silverstein K.A.T."/>
            <person name="Koren S."/>
            <person name="Bechman K.B."/>
            <person name="Herman A."/>
            <person name="Abrahante J.E."/>
            <person name="Garbe J."/>
        </authorList>
    </citation>
    <scope>NUCLEOTIDE SEQUENCE</scope>
    <source>
        <strain evidence="1">Duluth1</strain>
        <tissue evidence="1">Whole animal</tissue>
    </source>
</reference>
<reference evidence="1" key="1">
    <citation type="journal article" date="2019" name="bioRxiv">
        <title>The Genome of the Zebra Mussel, Dreissena polymorpha: A Resource for Invasive Species Research.</title>
        <authorList>
            <person name="McCartney M.A."/>
            <person name="Auch B."/>
            <person name="Kono T."/>
            <person name="Mallez S."/>
            <person name="Zhang Y."/>
            <person name="Obille A."/>
            <person name="Becker A."/>
            <person name="Abrahante J.E."/>
            <person name="Garbe J."/>
            <person name="Badalamenti J.P."/>
            <person name="Herman A."/>
            <person name="Mangelson H."/>
            <person name="Liachko I."/>
            <person name="Sullivan S."/>
            <person name="Sone E.D."/>
            <person name="Koren S."/>
            <person name="Silverstein K.A.T."/>
            <person name="Beckman K.B."/>
            <person name="Gohl D.M."/>
        </authorList>
    </citation>
    <scope>NUCLEOTIDE SEQUENCE</scope>
    <source>
        <strain evidence="1">Duluth1</strain>
        <tissue evidence="1">Whole animal</tissue>
    </source>
</reference>
<sequence>MDDFLHCRQRTDDFFEPPYLELHPASHDIRLQEGYLGGQLGLYPGRRGLVYSFYY</sequence>
<gene>
    <name evidence="1" type="ORF">DPMN_187353</name>
</gene>
<accession>A0A9D4IAC7</accession>
<organism evidence="1 2">
    <name type="scientific">Dreissena polymorpha</name>
    <name type="common">Zebra mussel</name>
    <name type="synonym">Mytilus polymorpha</name>
    <dbReference type="NCBI Taxonomy" id="45954"/>
    <lineage>
        <taxon>Eukaryota</taxon>
        <taxon>Metazoa</taxon>
        <taxon>Spiralia</taxon>
        <taxon>Lophotrochozoa</taxon>
        <taxon>Mollusca</taxon>
        <taxon>Bivalvia</taxon>
        <taxon>Autobranchia</taxon>
        <taxon>Heteroconchia</taxon>
        <taxon>Euheterodonta</taxon>
        <taxon>Imparidentia</taxon>
        <taxon>Neoheterodontei</taxon>
        <taxon>Myida</taxon>
        <taxon>Dreissenoidea</taxon>
        <taxon>Dreissenidae</taxon>
        <taxon>Dreissena</taxon>
    </lineage>
</organism>
<protein>
    <submittedName>
        <fullName evidence="1">Uncharacterized protein</fullName>
    </submittedName>
</protein>
<dbReference type="Proteomes" id="UP000828390">
    <property type="component" value="Unassembled WGS sequence"/>
</dbReference>